<dbReference type="InterPro" id="IPR040850">
    <property type="entry name" value="Knl1_RWD_C"/>
</dbReference>
<feature type="region of interest" description="Disordered" evidence="2">
    <location>
        <begin position="305"/>
        <end position="339"/>
    </location>
</feature>
<reference evidence="4 5" key="1">
    <citation type="submission" date="2016-03" db="EMBL/GenBank/DDBJ databases">
        <title>How can Kluyveromyces marxianus grow so fast - potential evolutionary course in Saccharomyces Complex revealed by comparative genomics.</title>
        <authorList>
            <person name="Mo W."/>
            <person name="Lu W."/>
            <person name="Yang X."/>
            <person name="Qi J."/>
            <person name="Lv H."/>
        </authorList>
    </citation>
    <scope>NUCLEOTIDE SEQUENCE [LARGE SCALE GENOMIC DNA]</scope>
    <source>
        <strain evidence="4 5">FIM1</strain>
    </source>
</reference>
<evidence type="ECO:0000256" key="1">
    <source>
        <dbReference type="SAM" id="Coils"/>
    </source>
</evidence>
<dbReference type="InterPro" id="IPR013253">
    <property type="entry name" value="Spc7_domain"/>
</dbReference>
<evidence type="ECO:0000259" key="3">
    <source>
        <dbReference type="SMART" id="SM00787"/>
    </source>
</evidence>
<dbReference type="PANTHER" id="PTHR28260">
    <property type="entry name" value="SPINDLE POLE BODY COMPONENT SPC105"/>
    <property type="match status" value="1"/>
</dbReference>
<dbReference type="Pfam" id="PF08317">
    <property type="entry name" value="Spc7"/>
    <property type="match status" value="1"/>
</dbReference>
<dbReference type="Proteomes" id="UP000422736">
    <property type="component" value="Chromosome 6"/>
</dbReference>
<keyword evidence="5" id="KW-1185">Reference proteome</keyword>
<feature type="compositionally biased region" description="Polar residues" evidence="2">
    <location>
        <begin position="318"/>
        <end position="331"/>
    </location>
</feature>
<reference evidence="4 5" key="2">
    <citation type="submission" date="2019-11" db="EMBL/GenBank/DDBJ databases">
        <authorList>
            <person name="Lu H."/>
        </authorList>
    </citation>
    <scope>NUCLEOTIDE SEQUENCE [LARGE SCALE GENOMIC DNA]</scope>
    <source>
        <strain evidence="4 5">FIM1</strain>
    </source>
</reference>
<feature type="compositionally biased region" description="Basic and acidic residues" evidence="2">
    <location>
        <begin position="186"/>
        <end position="204"/>
    </location>
</feature>
<name>A0ABX6F493_KLUMA</name>
<evidence type="ECO:0000256" key="2">
    <source>
        <dbReference type="SAM" id="MobiDB-lite"/>
    </source>
</evidence>
<keyword evidence="1" id="KW-0175">Coiled coil</keyword>
<evidence type="ECO:0000313" key="5">
    <source>
        <dbReference type="Proteomes" id="UP000422736"/>
    </source>
</evidence>
<dbReference type="SMART" id="SM00787">
    <property type="entry name" value="Spc7"/>
    <property type="match status" value="1"/>
</dbReference>
<organism evidence="4 5">
    <name type="scientific">Kluyveromyces marxianus</name>
    <name type="common">Yeast</name>
    <name type="synonym">Candida kefyr</name>
    <dbReference type="NCBI Taxonomy" id="4911"/>
    <lineage>
        <taxon>Eukaryota</taxon>
        <taxon>Fungi</taxon>
        <taxon>Dikarya</taxon>
        <taxon>Ascomycota</taxon>
        <taxon>Saccharomycotina</taxon>
        <taxon>Saccharomycetes</taxon>
        <taxon>Saccharomycetales</taxon>
        <taxon>Saccharomycetaceae</taxon>
        <taxon>Kluyveromyces</taxon>
    </lineage>
</organism>
<evidence type="ECO:0000313" key="4">
    <source>
        <dbReference type="EMBL" id="QGN17213.1"/>
    </source>
</evidence>
<sequence length="846" mass="96916">MSDPRRLSLLPKSILKQKFKDDDTTGNSQNLTMSQIQFPTQGLSKEEILDGNNTTSRINASFSKGNRRVSFAPDVTLHKFDFIPQSIQNVREPRRKSALTVEVPINHDLSGERKDTSDSGETMEFTSPIGSIFQTTEPSDESKNDSYQPIFDKEVSMDITQLFAKHSAKPDDDTKDEENIENNIQKPKDTEEKIGYGNGNEDKNLNEKQNTNSVVTEISNVETKVLDETMDLTIPRRQLRTNEEESMEFTEQILVNTAEFGTQPSEATQTIKKSTPPAPEETMEFTNLQAPLELRPSQVVSSTQLEAPLPSAKRRKLSNGSYQSPVKNQIASREEEKENFDSDFADMERLSPIPITTDAAPNQAKHLDHPTTLSTEKEYQAATQSQVEPIALETFFEETGVKFDVENTIDELKIKFSSTEEIETVPSNILHQALYYNIPILEIQAFTAKELNRRIIQSKMLLKSLQDQIASNAPPRLIKEYFDSDKEIRNIADKKLQLVTIMSRLQSEKVWFEWRSQHLKGIKTVLEENMAILLDENAQIMKYMNEINDIKMRVSDIKHVLLKEIDILGKHNESFDETNEQVSVLLKVNKLKEDLKENMLKIADLSKLTAKKDQLTDRIQTIREQINKVNEETHELQKELRHNKVCTSYEVEKLKRNFSLYQNISGIKFKSIRGSILTTSLYNSKITVSIDLSKLDQPSCISFKIQEEGISESEMAFINCWIVSCKNNFSNGINSVCFLQKQLTNLLNVFSEFEKLKLMFSTFIKSEPENDKTIKIQPFDCKYHCKLSLSIPIEHFFDVVCNSKKVTIKANILYGDDRTAREITDNFVKRYEKAFGWLSNCNLVVY</sequence>
<dbReference type="InterPro" id="IPR033338">
    <property type="entry name" value="Spc105/Spc7"/>
</dbReference>
<feature type="domain" description="Spc7 kinetochore protein" evidence="3">
    <location>
        <begin position="375"/>
        <end position="691"/>
    </location>
</feature>
<feature type="coiled-coil region" evidence="1">
    <location>
        <begin position="588"/>
        <end position="639"/>
    </location>
</feature>
<accession>A0ABX6F493</accession>
<dbReference type="Pfam" id="PF18210">
    <property type="entry name" value="Knl1_RWD_C"/>
    <property type="match status" value="1"/>
</dbReference>
<protein>
    <submittedName>
        <fullName evidence="4">Spindle pole body component SPC105</fullName>
    </submittedName>
</protein>
<dbReference type="EMBL" id="CP015059">
    <property type="protein sequence ID" value="QGN17213.1"/>
    <property type="molecule type" value="Genomic_DNA"/>
</dbReference>
<dbReference type="PANTHER" id="PTHR28260:SF1">
    <property type="entry name" value="SPINDLE POLE BODY COMPONENT SPC105"/>
    <property type="match status" value="1"/>
</dbReference>
<proteinExistence type="predicted"/>
<feature type="region of interest" description="Disordered" evidence="2">
    <location>
        <begin position="167"/>
        <end position="204"/>
    </location>
</feature>
<gene>
    <name evidence="4" type="primary">SPC105</name>
    <name evidence="4" type="ORF">FIM1_3944</name>
</gene>